<name>A0ABX3G8V7_9ACTN</name>
<dbReference type="Proteomes" id="UP000187151">
    <property type="component" value="Unassembled WGS sequence"/>
</dbReference>
<proteinExistence type="predicted"/>
<dbReference type="EMBL" id="MQUR01000005">
    <property type="protein sequence ID" value="OLZ72574.1"/>
    <property type="molecule type" value="Genomic_DNA"/>
</dbReference>
<protein>
    <submittedName>
        <fullName evidence="1">Uncharacterized protein</fullName>
    </submittedName>
</protein>
<reference evidence="1 2" key="1">
    <citation type="submission" date="2016-01" db="EMBL/GenBank/DDBJ databases">
        <title>Streptomyces amritsarensis strain MTCC 11845 genome sequencing and assembly.</title>
        <authorList>
            <person name="Sharma D."/>
            <person name="Nair G.R."/>
            <person name="Kaur G."/>
            <person name="Manhas R.K."/>
            <person name="Mayilraj S."/>
        </authorList>
    </citation>
    <scope>NUCLEOTIDE SEQUENCE [LARGE SCALE GENOMIC DNA]</scope>
    <source>
        <strain evidence="1 2">MTCC 11845</strain>
    </source>
</reference>
<evidence type="ECO:0000313" key="1">
    <source>
        <dbReference type="EMBL" id="OLZ72574.1"/>
    </source>
</evidence>
<organism evidence="1 2">
    <name type="scientific">Streptomyces amritsarensis</name>
    <dbReference type="NCBI Taxonomy" id="681158"/>
    <lineage>
        <taxon>Bacteria</taxon>
        <taxon>Bacillati</taxon>
        <taxon>Actinomycetota</taxon>
        <taxon>Actinomycetes</taxon>
        <taxon>Kitasatosporales</taxon>
        <taxon>Streptomycetaceae</taxon>
        <taxon>Streptomyces</taxon>
    </lineage>
</organism>
<comment type="caution">
    <text evidence="1">The sequence shown here is derived from an EMBL/GenBank/DDBJ whole genome shotgun (WGS) entry which is preliminary data.</text>
</comment>
<gene>
    <name evidence="1" type="ORF">AVW11_04060</name>
</gene>
<keyword evidence="2" id="KW-1185">Reference proteome</keyword>
<sequence length="142" mass="15806">MIIVYRPDDDGEEQHFDMRSVRTSEAQIVERTTDMKWGEIKLGVRDDEPTALRGIVWVLMKRGQPSLRWSEFDPPVDSLTSRFDAREVASYAAEIVKLPEGQRAQAVAELKAYALDEALVEGALKDAAEPPKETVETSAASG</sequence>
<accession>A0ABX3G8V7</accession>
<evidence type="ECO:0000313" key="2">
    <source>
        <dbReference type="Proteomes" id="UP000187151"/>
    </source>
</evidence>